<dbReference type="InterPro" id="IPR002641">
    <property type="entry name" value="PNPLA_dom"/>
</dbReference>
<dbReference type="EMBL" id="AMEZ01000071">
    <property type="protein sequence ID" value="EKY25314.1"/>
    <property type="molecule type" value="Genomic_DNA"/>
</dbReference>
<feature type="short sequence motif" description="GXSXG" evidence="4">
    <location>
        <begin position="38"/>
        <end position="42"/>
    </location>
</feature>
<gene>
    <name evidence="6" type="ORF">HMPREF0216_02537</name>
</gene>
<dbReference type="GO" id="GO:0016042">
    <property type="term" value="P:lipid catabolic process"/>
    <property type="evidence" value="ECO:0007669"/>
    <property type="project" value="UniProtKB-UniRule"/>
</dbReference>
<evidence type="ECO:0000256" key="4">
    <source>
        <dbReference type="PROSITE-ProRule" id="PRU01161"/>
    </source>
</evidence>
<feature type="active site" description="Nucleophile" evidence="4">
    <location>
        <position position="40"/>
    </location>
</feature>
<dbReference type="PROSITE" id="PS51635">
    <property type="entry name" value="PNPLA"/>
    <property type="match status" value="1"/>
</dbReference>
<dbReference type="STRING" id="545697.HMPREF0216_02537"/>
<evidence type="ECO:0000313" key="7">
    <source>
        <dbReference type="Proteomes" id="UP000010420"/>
    </source>
</evidence>
<keyword evidence="1 4" id="KW-0378">Hydrolase</keyword>
<evidence type="ECO:0000256" key="1">
    <source>
        <dbReference type="ARBA" id="ARBA00022801"/>
    </source>
</evidence>
<dbReference type="HOGENOM" id="CLU_034454_0_0_9"/>
<comment type="caution">
    <text evidence="6">The sequence shown here is derived from an EMBL/GenBank/DDBJ whole genome shotgun (WGS) entry which is preliminary data.</text>
</comment>
<dbReference type="RefSeq" id="WP_005214491.1">
    <property type="nucleotide sequence ID" value="NZ_KB291661.1"/>
</dbReference>
<reference evidence="6 7" key="1">
    <citation type="submission" date="2012-05" db="EMBL/GenBank/DDBJ databases">
        <authorList>
            <person name="Weinstock G."/>
            <person name="Sodergren E."/>
            <person name="Lobos E.A."/>
            <person name="Fulton L."/>
            <person name="Fulton R."/>
            <person name="Courtney L."/>
            <person name="Fronick C."/>
            <person name="O'Laughlin M."/>
            <person name="Godfrey J."/>
            <person name="Wilson R.M."/>
            <person name="Miner T."/>
            <person name="Farmer C."/>
            <person name="Delehaunty K."/>
            <person name="Cordes M."/>
            <person name="Minx P."/>
            <person name="Tomlinson C."/>
            <person name="Chen J."/>
            <person name="Wollam A."/>
            <person name="Pepin K.H."/>
            <person name="Bhonagiri V."/>
            <person name="Zhang X."/>
            <person name="Suruliraj S."/>
            <person name="Warren W."/>
            <person name="Mitreva M."/>
            <person name="Mardis E.R."/>
            <person name="Wilson R.K."/>
        </authorList>
    </citation>
    <scope>NUCLEOTIDE SEQUENCE [LARGE SCALE GENOMIC DNA]</scope>
    <source>
        <strain evidence="6 7">DSM 1785</strain>
    </source>
</reference>
<keyword evidence="7" id="KW-1185">Reference proteome</keyword>
<dbReference type="AlphaFoldDB" id="L1QBH9"/>
<dbReference type="SUPFAM" id="SSF52151">
    <property type="entry name" value="FabD/lysophospholipase-like"/>
    <property type="match status" value="1"/>
</dbReference>
<dbReference type="Gene3D" id="3.40.1090.10">
    <property type="entry name" value="Cytosolic phospholipase A2 catalytic domain"/>
    <property type="match status" value="2"/>
</dbReference>
<name>L1QBH9_9CLOT</name>
<dbReference type="OrthoDB" id="9770965at2"/>
<keyword evidence="2 4" id="KW-0442">Lipid degradation</keyword>
<feature type="active site" description="Proton acceptor" evidence="4">
    <location>
        <position position="183"/>
    </location>
</feature>
<dbReference type="PANTHER" id="PTHR14226">
    <property type="entry name" value="NEUROPATHY TARGET ESTERASE/SWISS CHEESE D.MELANOGASTER"/>
    <property type="match status" value="1"/>
</dbReference>
<protein>
    <submittedName>
        <fullName evidence="6">Phospholipase, patatin family</fullName>
    </submittedName>
</protein>
<proteinExistence type="predicted"/>
<dbReference type="GO" id="GO:0016787">
    <property type="term" value="F:hydrolase activity"/>
    <property type="evidence" value="ECO:0007669"/>
    <property type="project" value="UniProtKB-UniRule"/>
</dbReference>
<evidence type="ECO:0000259" key="5">
    <source>
        <dbReference type="PROSITE" id="PS51635"/>
    </source>
</evidence>
<evidence type="ECO:0000256" key="2">
    <source>
        <dbReference type="ARBA" id="ARBA00022963"/>
    </source>
</evidence>
<feature type="short sequence motif" description="GXGXXG" evidence="4">
    <location>
        <begin position="9"/>
        <end position="14"/>
    </location>
</feature>
<keyword evidence="3 4" id="KW-0443">Lipid metabolism</keyword>
<accession>L1QBH9</accession>
<evidence type="ECO:0000313" key="6">
    <source>
        <dbReference type="EMBL" id="EKY25314.1"/>
    </source>
</evidence>
<sequence length="315" mass="35129">MKVGLVLAGGGGKGAYELGVWKALKELNLSQYISVFAGTSIGAFNAILFAMDDMEKAEKLWEEVTMDKIVPISKMELITRGIGLYLGGKNLQLAKKFLNDNVERGAIAKDGAIDIINKYIDCAKIKENNKICYAACTKLTNFSAKYFKINDFDEETGKNIVLASASLPLIYDSTEVLGEKYIDGGIVDNVPIQPVYGENCDIIIVVLLSKDAQIDRSLYPNSKLIIIAPENLFENTITGTLNLESEAKRKRIIEGYNDAMNKLEPIMLLTNFASEDEEKRKNPKLYKLYNYTKELSNKIKSNKKNKTINSKHESL</sequence>
<dbReference type="InterPro" id="IPR050301">
    <property type="entry name" value="NTE"/>
</dbReference>
<organism evidence="6 7">
    <name type="scientific">Clostridium celatum DSM 1785</name>
    <dbReference type="NCBI Taxonomy" id="545697"/>
    <lineage>
        <taxon>Bacteria</taxon>
        <taxon>Bacillati</taxon>
        <taxon>Bacillota</taxon>
        <taxon>Clostridia</taxon>
        <taxon>Eubacteriales</taxon>
        <taxon>Clostridiaceae</taxon>
        <taxon>Clostridium</taxon>
    </lineage>
</organism>
<dbReference type="Proteomes" id="UP000010420">
    <property type="component" value="Unassembled WGS sequence"/>
</dbReference>
<dbReference type="Pfam" id="PF01734">
    <property type="entry name" value="Patatin"/>
    <property type="match status" value="1"/>
</dbReference>
<dbReference type="InterPro" id="IPR016035">
    <property type="entry name" value="Acyl_Trfase/lysoPLipase"/>
</dbReference>
<dbReference type="PATRIC" id="fig|545697.3.peg.2498"/>
<dbReference type="eggNOG" id="COG1752">
    <property type="taxonomic scope" value="Bacteria"/>
</dbReference>
<feature type="domain" description="PNPLA" evidence="5">
    <location>
        <begin position="5"/>
        <end position="196"/>
    </location>
</feature>
<dbReference type="PANTHER" id="PTHR14226:SF29">
    <property type="entry name" value="NEUROPATHY TARGET ESTERASE SWS"/>
    <property type="match status" value="1"/>
</dbReference>
<feature type="short sequence motif" description="DGA/G" evidence="4">
    <location>
        <begin position="183"/>
        <end position="185"/>
    </location>
</feature>
<evidence type="ECO:0000256" key="3">
    <source>
        <dbReference type="ARBA" id="ARBA00023098"/>
    </source>
</evidence>